<organism evidence="2 3">
    <name type="scientific">Stenotrophomonas oahuensis</name>
    <dbReference type="NCBI Taxonomy" id="3003271"/>
    <lineage>
        <taxon>Bacteria</taxon>
        <taxon>Pseudomonadati</taxon>
        <taxon>Pseudomonadota</taxon>
        <taxon>Gammaproteobacteria</taxon>
        <taxon>Lysobacterales</taxon>
        <taxon>Lysobacteraceae</taxon>
        <taxon>Stenotrophomonas</taxon>
    </lineage>
</organism>
<accession>A0ABY9YJV7</accession>
<evidence type="ECO:0000256" key="1">
    <source>
        <dbReference type="SAM" id="SignalP"/>
    </source>
</evidence>
<reference evidence="2 3" key="1">
    <citation type="submission" date="2022-12" db="EMBL/GenBank/DDBJ databases">
        <title>Two new species, Stenotrophomonas aracearum and Stenotrophomonas oahuensis, isolated from Anthurium (Araceae family) in Hawaii.</title>
        <authorList>
            <person name="Chunag S.C."/>
            <person name="Dobhal S."/>
            <person name="Alvarez A."/>
            <person name="Arif M."/>
        </authorList>
    </citation>
    <scope>NUCLEOTIDE SEQUENCE [LARGE SCALE GENOMIC DNA]</scope>
    <source>
        <strain evidence="2 3">A5586</strain>
    </source>
</reference>
<proteinExistence type="predicted"/>
<dbReference type="EMBL" id="CP115541">
    <property type="protein sequence ID" value="WNH51174.1"/>
    <property type="molecule type" value="Genomic_DNA"/>
</dbReference>
<keyword evidence="1" id="KW-0732">Signal</keyword>
<dbReference type="Proteomes" id="UP001302072">
    <property type="component" value="Chromosome"/>
</dbReference>
<dbReference type="Pfam" id="PF11306">
    <property type="entry name" value="DUF3108"/>
    <property type="match status" value="1"/>
</dbReference>
<gene>
    <name evidence="2" type="ORF">PDM29_12430</name>
</gene>
<feature type="signal peptide" evidence="1">
    <location>
        <begin position="1"/>
        <end position="25"/>
    </location>
</feature>
<feature type="chain" id="PRO_5045780701" evidence="1">
    <location>
        <begin position="26"/>
        <end position="227"/>
    </location>
</feature>
<name>A0ABY9YJV7_9GAMM</name>
<dbReference type="RefSeq" id="WP_311190428.1">
    <property type="nucleotide sequence ID" value="NZ_CP115541.1"/>
</dbReference>
<evidence type="ECO:0000313" key="2">
    <source>
        <dbReference type="EMBL" id="WNH51174.1"/>
    </source>
</evidence>
<keyword evidence="3" id="KW-1185">Reference proteome</keyword>
<evidence type="ECO:0000313" key="3">
    <source>
        <dbReference type="Proteomes" id="UP001302072"/>
    </source>
</evidence>
<dbReference type="InterPro" id="IPR021457">
    <property type="entry name" value="DUF3108"/>
</dbReference>
<sequence>MTILNRPLTWIAAGALALTSLPAMALQPFTADYQANYMGVQAPGKMTLSKVDGNKWQYSLNVSNQLATLSQNTVFDETGGKLRPLTSNDRSMLLVKKRNVDATYDWTKKQATWKGDIKPDRAGPVALKTGDMDALLINLAIARDFADGKPLTYRMVDEGRIKSLTYKTVGKEQITVAGKTYDATKVSRVDGNKEQIAWVVKELPVPVRLLQREGGKDALDLTIRSFK</sequence>
<protein>
    <submittedName>
        <fullName evidence="2">DUF3108 domain-containing protein</fullName>
    </submittedName>
</protein>